<keyword evidence="3" id="KW-1185">Reference proteome</keyword>
<feature type="region of interest" description="Disordered" evidence="1">
    <location>
        <begin position="409"/>
        <end position="566"/>
    </location>
</feature>
<dbReference type="GeneID" id="114433374"/>
<dbReference type="Proteomes" id="UP000515145">
    <property type="component" value="Chromosome 3"/>
</dbReference>
<feature type="compositionally biased region" description="Basic and acidic residues" evidence="1">
    <location>
        <begin position="775"/>
        <end position="818"/>
    </location>
</feature>
<evidence type="ECO:0000313" key="3">
    <source>
        <dbReference type="Proteomes" id="UP000515145"/>
    </source>
</evidence>
<feature type="compositionally biased region" description="Low complexity" evidence="1">
    <location>
        <begin position="612"/>
        <end position="628"/>
    </location>
</feature>
<feature type="region of interest" description="Disordered" evidence="1">
    <location>
        <begin position="642"/>
        <end position="669"/>
    </location>
</feature>
<feature type="compositionally biased region" description="Low complexity" evidence="1">
    <location>
        <begin position="427"/>
        <end position="506"/>
    </location>
</feature>
<feature type="compositionally biased region" description="Low complexity" evidence="1">
    <location>
        <begin position="644"/>
        <end position="669"/>
    </location>
</feature>
<feature type="compositionally biased region" description="Polar residues" evidence="1">
    <location>
        <begin position="719"/>
        <end position="747"/>
    </location>
</feature>
<accession>A0A6P7HZS8</accession>
<feature type="compositionally biased region" description="Low complexity" evidence="1">
    <location>
        <begin position="529"/>
        <end position="546"/>
    </location>
</feature>
<reference evidence="4" key="1">
    <citation type="submission" date="2025-08" db="UniProtKB">
        <authorList>
            <consortium name="RefSeq"/>
        </authorList>
    </citation>
    <scope>IDENTIFICATION</scope>
</reference>
<feature type="compositionally biased region" description="Basic and acidic residues" evidence="1">
    <location>
        <begin position="224"/>
        <end position="236"/>
    </location>
</feature>
<dbReference type="OrthoDB" id="8961969at2759"/>
<dbReference type="RefSeq" id="XP_028257706.1">
    <property type="nucleotide sequence ID" value="XM_028401905.1"/>
</dbReference>
<dbReference type="InterPro" id="IPR031943">
    <property type="entry name" value="CARMIL_C"/>
</dbReference>
<feature type="region of interest" description="Disordered" evidence="1">
    <location>
        <begin position="599"/>
        <end position="628"/>
    </location>
</feature>
<name>A0A6P7HZS8_9TELE</name>
<feature type="compositionally biased region" description="Basic and acidic residues" evidence="1">
    <location>
        <begin position="828"/>
        <end position="852"/>
    </location>
</feature>
<gene>
    <name evidence="4" type="primary">LOC114433374</name>
</gene>
<evidence type="ECO:0000256" key="1">
    <source>
        <dbReference type="SAM" id="MobiDB-lite"/>
    </source>
</evidence>
<feature type="compositionally biased region" description="Basic and acidic residues" evidence="1">
    <location>
        <begin position="748"/>
        <end position="763"/>
    </location>
</feature>
<evidence type="ECO:0000259" key="2">
    <source>
        <dbReference type="Pfam" id="PF16000"/>
    </source>
</evidence>
<proteinExistence type="predicted"/>
<dbReference type="AlphaFoldDB" id="A0A6P7HZS8"/>
<dbReference type="Pfam" id="PF16000">
    <property type="entry name" value="CARMIL_C"/>
    <property type="match status" value="1"/>
</dbReference>
<feature type="region of interest" description="Disordered" evidence="1">
    <location>
        <begin position="79"/>
        <end position="381"/>
    </location>
</feature>
<sequence>MELPLGGPALRHYTQSRPRPHRQKLNYRPSRLQETIIESENEVLEHMGRVDEGVEEFFTKRVLPADTLKQQDEEVITEHEVAPASSAPCPPPTKTLRRKLGDFFTLKKKRGLKSEPSQEGRPKKASIADLIRPLREAARSEKEKDKDRVKEHDKENEKEKAKEHPGAVTGEIAARETPVSGAPPLRGEAAPPRRALREGKSQSLILLSGSAGAGTTNARNTSKKQLEGQHSFEQKLHLMLQRIGVSKAQPGETQNQEGEMKKAESEGTIIDSKPEPPPTFSKPRTMSASSDTRHQIRASVSAHEAAGKPALLPKPVIKPGPPPTTSGRNTPENELAQIQEAETNTPTKLSPAAAPSAPAAPAIPATTSPTEPTISNSVADSANIIPVPLSSTVTPSDTDICTDSVIPAPAAITPTDDTALDSKASIPETSSSPTKLPTSTFQTTTTTPTELPTSVSVTSTSSESITPSLSVTATSATITTPSIAATETVSAPSNESSVTTTSTNLSAKSTLPEPNRILDPAAGGDAAISVTTTAPSPSTSTSEMPSINSVTEASDEPPSVTSTGSVTSLSLVTTTATIPLLNSSDKIKAAVSHDTPVTTVSASISSPPPPCTTSTSSTTTETTSPATSECMTVSTSAIIHTAMPGPTDISTPSTSSTETNPTDTTSTATCLNHADTTSTASSVANAAISSPLIADSDRPISNNVSITLTPPIASLPAPDNSSATSHHVTGPTASNDSPGQGNDLQTSPEEKSGTEQPGEKGTADEEPEVVQKVTEVVEKKEKGPDCKKKIDSENEKMTPVRSEVTRKEEQGENVKAEEDTAAAPGSGKGDEQKRDDNKATTKGQKQEETVIE</sequence>
<feature type="region of interest" description="Disordered" evidence="1">
    <location>
        <begin position="1"/>
        <end position="25"/>
    </location>
</feature>
<feature type="compositionally biased region" description="Basic and acidic residues" evidence="1">
    <location>
        <begin position="112"/>
        <end position="122"/>
    </location>
</feature>
<feature type="compositionally biased region" description="Low complexity" evidence="1">
    <location>
        <begin position="345"/>
        <end position="373"/>
    </location>
</feature>
<protein>
    <submittedName>
        <fullName evidence="4">Mucin-5AC-like</fullName>
    </submittedName>
</protein>
<dbReference type="InParanoid" id="A0A6P7HZS8"/>
<organism evidence="3 4">
    <name type="scientific">Parambassis ranga</name>
    <name type="common">Indian glassy fish</name>
    <dbReference type="NCBI Taxonomy" id="210632"/>
    <lineage>
        <taxon>Eukaryota</taxon>
        <taxon>Metazoa</taxon>
        <taxon>Chordata</taxon>
        <taxon>Craniata</taxon>
        <taxon>Vertebrata</taxon>
        <taxon>Euteleostomi</taxon>
        <taxon>Actinopterygii</taxon>
        <taxon>Neopterygii</taxon>
        <taxon>Teleostei</taxon>
        <taxon>Neoteleostei</taxon>
        <taxon>Acanthomorphata</taxon>
        <taxon>Ovalentaria</taxon>
        <taxon>Ambassidae</taxon>
        <taxon>Parambassis</taxon>
    </lineage>
</organism>
<feature type="domain" description="CARMIL C-terminal" evidence="2">
    <location>
        <begin position="1"/>
        <end position="113"/>
    </location>
</feature>
<feature type="compositionally biased region" description="Basic and acidic residues" evidence="1">
    <location>
        <begin position="132"/>
        <end position="165"/>
    </location>
</feature>
<feature type="region of interest" description="Disordered" evidence="1">
    <location>
        <begin position="713"/>
        <end position="852"/>
    </location>
</feature>
<evidence type="ECO:0000313" key="4">
    <source>
        <dbReference type="RefSeq" id="XP_028257706.1"/>
    </source>
</evidence>